<dbReference type="Proteomes" id="UP000179243">
    <property type="component" value="Unassembled WGS sequence"/>
</dbReference>
<gene>
    <name evidence="1" type="ORF">A2519_08910</name>
</gene>
<protein>
    <recommendedName>
        <fullName evidence="3">Solute-binding protein family 5 domain-containing protein</fullName>
    </recommendedName>
</protein>
<evidence type="ECO:0000313" key="1">
    <source>
        <dbReference type="EMBL" id="OGK01644.1"/>
    </source>
</evidence>
<name>A0A1F7F4Q2_UNCRA</name>
<dbReference type="EMBL" id="MFYX01000121">
    <property type="protein sequence ID" value="OGK01644.1"/>
    <property type="molecule type" value="Genomic_DNA"/>
</dbReference>
<proteinExistence type="predicted"/>
<sequence length="576" mass="65344">MKKGIIIAAVVLAAAALLYIFVFSKNLSGRIVMPYIAHQKPRIDPHVPSSVPLADKLDEVVFDGLFNVSANKSGIVYEDGLGEYMGMDKNNVVSVRLKPKKRWHKSFMVTMEKDKIAVNQKKNIYFMAKDLKFTLRRIQKLGSLSPDYILVSQAVKDFDFSGPDENDEILFQFKGDRIWSENDVKEVLSFKIIPAESEMDAPEYTVGTGPYLKAGEYKENIYFTKMPEAGATIPFVILRPFIDNSTYTTELKNRNLNALLSTPFGCISPILMDAKAYFYKSSIATCFFALLYNVERLTLEQRSELRKLVSNKKIVERFFRIGTEQQRNIANYRGAGNNYAEYLNYSIFPSSSYYVEEKIVTPLHIAADDRPNLSVLPDTVVIQTCVNYDLREELSELIDILNDPSVTSGKIKALAVQNEDLRSGNYDAVLVPITGYRSNFLFDLYEVLLREPDFNLHRINLATAVNPSGATVIDDRSFTSDKNFSRIDLEVSPEKENFKKLLDYVYGFMSTSEIGDKQAYAQYIDQLDQEIALGSWLFSLPSLAYFSTQFDNNTVDLYGTASQLSTIEKWQEKAGK</sequence>
<dbReference type="AlphaFoldDB" id="A0A1F7F4Q2"/>
<dbReference type="SUPFAM" id="SSF53850">
    <property type="entry name" value="Periplasmic binding protein-like II"/>
    <property type="match status" value="1"/>
</dbReference>
<evidence type="ECO:0008006" key="3">
    <source>
        <dbReference type="Google" id="ProtNLM"/>
    </source>
</evidence>
<evidence type="ECO:0000313" key="2">
    <source>
        <dbReference type="Proteomes" id="UP000179243"/>
    </source>
</evidence>
<accession>A0A1F7F4Q2</accession>
<comment type="caution">
    <text evidence="1">The sequence shown here is derived from an EMBL/GenBank/DDBJ whole genome shotgun (WGS) entry which is preliminary data.</text>
</comment>
<organism evidence="1 2">
    <name type="scientific">Candidatus Raymondbacteria bacterium RIFOXYD12_FULL_49_13</name>
    <dbReference type="NCBI Taxonomy" id="1817890"/>
    <lineage>
        <taxon>Bacteria</taxon>
        <taxon>Raymondiibacteriota</taxon>
    </lineage>
</organism>
<reference evidence="1 2" key="1">
    <citation type="journal article" date="2016" name="Nat. Commun.">
        <title>Thousands of microbial genomes shed light on interconnected biogeochemical processes in an aquifer system.</title>
        <authorList>
            <person name="Anantharaman K."/>
            <person name="Brown C.T."/>
            <person name="Hug L.A."/>
            <person name="Sharon I."/>
            <person name="Castelle C.J."/>
            <person name="Probst A.J."/>
            <person name="Thomas B.C."/>
            <person name="Singh A."/>
            <person name="Wilkins M.J."/>
            <person name="Karaoz U."/>
            <person name="Brodie E.L."/>
            <person name="Williams K.H."/>
            <person name="Hubbard S.S."/>
            <person name="Banfield J.F."/>
        </authorList>
    </citation>
    <scope>NUCLEOTIDE SEQUENCE [LARGE SCALE GENOMIC DNA]</scope>
</reference>